<name>A0A9P7B9Z8_RHOMI</name>
<keyword evidence="3" id="KW-1185">Reference proteome</keyword>
<gene>
    <name evidence="2" type="ORF">C6P46_004921</name>
</gene>
<sequence length="172" mass="19414">MAPHTLSVEGNKVIEKSAKGEVVKTSDYEHVIRGYKATLGRDDVSEEAKTEAHQLLHDLQKAHKPFEKSGEAEELKSAEGHHHQRRKSVSKHVHDEGNGSHEHKPGEPRPHRYEESGDEVPLPHEGETHEEEVHRHRVAGYYKGILHKAGATEDAKAHAREILDKMGVEYEE</sequence>
<dbReference type="EMBL" id="PUHQ01000005">
    <property type="protein sequence ID" value="KAG0666352.1"/>
    <property type="molecule type" value="Genomic_DNA"/>
</dbReference>
<feature type="compositionally biased region" description="Basic and acidic residues" evidence="1">
    <location>
        <begin position="65"/>
        <end position="81"/>
    </location>
</feature>
<protein>
    <submittedName>
        <fullName evidence="2">Uncharacterized protein</fullName>
    </submittedName>
</protein>
<dbReference type="OrthoDB" id="5419162at2759"/>
<dbReference type="Proteomes" id="UP000777482">
    <property type="component" value="Unassembled WGS sequence"/>
</dbReference>
<accession>A0A9P7B9Z8</accession>
<dbReference type="Pfam" id="PF10346">
    <property type="entry name" value="Con-6"/>
    <property type="match status" value="2"/>
</dbReference>
<dbReference type="InterPro" id="IPR018824">
    <property type="entry name" value="Conidiation-specific_6"/>
</dbReference>
<organism evidence="2 3">
    <name type="scientific">Rhodotorula mucilaginosa</name>
    <name type="common">Yeast</name>
    <name type="synonym">Rhodotorula rubra</name>
    <dbReference type="NCBI Taxonomy" id="5537"/>
    <lineage>
        <taxon>Eukaryota</taxon>
        <taxon>Fungi</taxon>
        <taxon>Dikarya</taxon>
        <taxon>Basidiomycota</taxon>
        <taxon>Pucciniomycotina</taxon>
        <taxon>Microbotryomycetes</taxon>
        <taxon>Sporidiobolales</taxon>
        <taxon>Sporidiobolaceae</taxon>
        <taxon>Rhodotorula</taxon>
    </lineage>
</organism>
<feature type="compositionally biased region" description="Basic and acidic residues" evidence="1">
    <location>
        <begin position="92"/>
        <end position="133"/>
    </location>
</feature>
<dbReference type="AlphaFoldDB" id="A0A9P7B9Z8"/>
<reference evidence="2 3" key="1">
    <citation type="submission" date="2020-11" db="EMBL/GenBank/DDBJ databases">
        <title>Kefir isolates.</title>
        <authorList>
            <person name="Marcisauskas S."/>
            <person name="Kim Y."/>
            <person name="Blasche S."/>
        </authorList>
    </citation>
    <scope>NUCLEOTIDE SEQUENCE [LARGE SCALE GENOMIC DNA]</scope>
    <source>
        <strain evidence="2 3">KR</strain>
    </source>
</reference>
<feature type="region of interest" description="Disordered" evidence="1">
    <location>
        <begin position="65"/>
        <end position="133"/>
    </location>
</feature>
<proteinExistence type="predicted"/>
<evidence type="ECO:0000313" key="3">
    <source>
        <dbReference type="Proteomes" id="UP000777482"/>
    </source>
</evidence>
<evidence type="ECO:0000313" key="2">
    <source>
        <dbReference type="EMBL" id="KAG0666352.1"/>
    </source>
</evidence>
<evidence type="ECO:0000256" key="1">
    <source>
        <dbReference type="SAM" id="MobiDB-lite"/>
    </source>
</evidence>
<comment type="caution">
    <text evidence="2">The sequence shown here is derived from an EMBL/GenBank/DDBJ whole genome shotgun (WGS) entry which is preliminary data.</text>
</comment>
<feature type="compositionally biased region" description="Basic residues" evidence="1">
    <location>
        <begin position="82"/>
        <end position="91"/>
    </location>
</feature>